<dbReference type="Gene3D" id="3.40.50.150">
    <property type="entry name" value="Vaccinia Virus protein VP39"/>
    <property type="match status" value="1"/>
</dbReference>
<dbReference type="Pfam" id="PF03705">
    <property type="entry name" value="CheR_N"/>
    <property type="match status" value="1"/>
</dbReference>
<dbReference type="GO" id="GO:0008983">
    <property type="term" value="F:protein-glutamate O-methyltransferase activity"/>
    <property type="evidence" value="ECO:0007669"/>
    <property type="project" value="UniProtKB-EC"/>
</dbReference>
<sequence length="278" mass="32253">MDLAFKTLIDYVSRESGIDLHQYRESYLRRRIDLRLKVLGLGNYGDYLRFLKSNGNEEVKKLISTITINVTEFMRDRTPFEFLMTSVLPEVAGRKTKINSKVIRFWSAGCSCGEEPYSIAICALETLGEGWLISIYATDIDEECLEIAKDGFYRPSQLKNLNKTLINKYFEKEEDGYRVKSYLKKYVRFKKHDLTTEEPISRYLDVVFCRNVMIYFSEQQKIKVVNDFYNALAGGGYLVIGKSETLPAEFKDRFECISLKEKIYKKPGNEGGWGVNRT</sequence>
<organism evidence="7">
    <name type="scientific">Archaeoglobus fulgidus</name>
    <dbReference type="NCBI Taxonomy" id="2234"/>
    <lineage>
        <taxon>Archaea</taxon>
        <taxon>Methanobacteriati</taxon>
        <taxon>Methanobacteriota</taxon>
        <taxon>Archaeoglobi</taxon>
        <taxon>Archaeoglobales</taxon>
        <taxon>Archaeoglobaceae</taxon>
        <taxon>Archaeoglobus</taxon>
    </lineage>
</organism>
<comment type="caution">
    <text evidence="7">The sequence shown here is derived from an EMBL/GenBank/DDBJ whole genome shotgun (WGS) entry which is preliminary data.</text>
</comment>
<dbReference type="InterPro" id="IPR029063">
    <property type="entry name" value="SAM-dependent_MTases_sf"/>
</dbReference>
<feature type="domain" description="CheR-type methyltransferase" evidence="6">
    <location>
        <begin position="1"/>
        <end position="267"/>
    </location>
</feature>
<comment type="catalytic activity">
    <reaction evidence="1">
        <text>L-glutamyl-[protein] + S-adenosyl-L-methionine = [protein]-L-glutamate 5-O-methyl ester + S-adenosyl-L-homocysteine</text>
        <dbReference type="Rhea" id="RHEA:24452"/>
        <dbReference type="Rhea" id="RHEA-COMP:10208"/>
        <dbReference type="Rhea" id="RHEA-COMP:10311"/>
        <dbReference type="ChEBI" id="CHEBI:29973"/>
        <dbReference type="ChEBI" id="CHEBI:57856"/>
        <dbReference type="ChEBI" id="CHEBI:59789"/>
        <dbReference type="ChEBI" id="CHEBI:82795"/>
        <dbReference type="EC" id="2.1.1.80"/>
    </reaction>
</comment>
<dbReference type="SUPFAM" id="SSF53335">
    <property type="entry name" value="S-adenosyl-L-methionine-dependent methyltransferases"/>
    <property type="match status" value="1"/>
</dbReference>
<name>A0A7C3REC9_ARCFL</name>
<dbReference type="Gene3D" id="1.10.155.10">
    <property type="entry name" value="Chemotaxis receptor methyltransferase CheR, N-terminal domain"/>
    <property type="match status" value="1"/>
</dbReference>
<dbReference type="PRINTS" id="PR00996">
    <property type="entry name" value="CHERMTFRASE"/>
</dbReference>
<dbReference type="InterPro" id="IPR000780">
    <property type="entry name" value="CheR_MeTrfase"/>
</dbReference>
<dbReference type="PIRSF" id="PIRSF000410">
    <property type="entry name" value="CheR"/>
    <property type="match status" value="1"/>
</dbReference>
<dbReference type="EMBL" id="DTLB01000051">
    <property type="protein sequence ID" value="HFW33000.1"/>
    <property type="molecule type" value="Genomic_DNA"/>
</dbReference>
<keyword evidence="5" id="KW-0949">S-adenosyl-L-methionine</keyword>
<dbReference type="PANTHER" id="PTHR24422">
    <property type="entry name" value="CHEMOTAXIS PROTEIN METHYLTRANSFERASE"/>
    <property type="match status" value="1"/>
</dbReference>
<dbReference type="InterPro" id="IPR022642">
    <property type="entry name" value="CheR_C"/>
</dbReference>
<dbReference type="InterPro" id="IPR022641">
    <property type="entry name" value="CheR_N"/>
</dbReference>
<evidence type="ECO:0000256" key="4">
    <source>
        <dbReference type="ARBA" id="ARBA00022679"/>
    </source>
</evidence>
<dbReference type="InterPro" id="IPR036804">
    <property type="entry name" value="CheR_N_sf"/>
</dbReference>
<gene>
    <name evidence="7" type="ORF">ENW66_08675</name>
</gene>
<evidence type="ECO:0000256" key="2">
    <source>
        <dbReference type="ARBA" id="ARBA00012534"/>
    </source>
</evidence>
<evidence type="ECO:0000256" key="1">
    <source>
        <dbReference type="ARBA" id="ARBA00001541"/>
    </source>
</evidence>
<dbReference type="PANTHER" id="PTHR24422:SF10">
    <property type="entry name" value="CHEMOTAXIS PROTEIN METHYLTRANSFERASE 2"/>
    <property type="match status" value="1"/>
</dbReference>
<evidence type="ECO:0000313" key="7">
    <source>
        <dbReference type="EMBL" id="HFW33000.1"/>
    </source>
</evidence>
<dbReference type="PROSITE" id="PS50123">
    <property type="entry name" value="CHER"/>
    <property type="match status" value="1"/>
</dbReference>
<keyword evidence="3 7" id="KW-0489">Methyltransferase</keyword>
<protein>
    <recommendedName>
        <fullName evidence="2">protein-glutamate O-methyltransferase</fullName>
        <ecNumber evidence="2">2.1.1.80</ecNumber>
    </recommendedName>
</protein>
<evidence type="ECO:0000256" key="5">
    <source>
        <dbReference type="ARBA" id="ARBA00022691"/>
    </source>
</evidence>
<evidence type="ECO:0000256" key="3">
    <source>
        <dbReference type="ARBA" id="ARBA00022603"/>
    </source>
</evidence>
<reference evidence="7" key="1">
    <citation type="journal article" date="2020" name="mSystems">
        <title>Genome- and Community-Level Interaction Insights into Carbon Utilization and Element Cycling Functions of Hydrothermarchaeota in Hydrothermal Sediment.</title>
        <authorList>
            <person name="Zhou Z."/>
            <person name="Liu Y."/>
            <person name="Xu W."/>
            <person name="Pan J."/>
            <person name="Luo Z.H."/>
            <person name="Li M."/>
        </authorList>
    </citation>
    <scope>NUCLEOTIDE SEQUENCE [LARGE SCALE GENOMIC DNA]</scope>
    <source>
        <strain evidence="7">SpSt-87</strain>
    </source>
</reference>
<dbReference type="InterPro" id="IPR026024">
    <property type="entry name" value="Chemotaxis_MeTrfase_CheR"/>
</dbReference>
<dbReference type="SMART" id="SM00138">
    <property type="entry name" value="MeTrc"/>
    <property type="match status" value="1"/>
</dbReference>
<dbReference type="GO" id="GO:0032259">
    <property type="term" value="P:methylation"/>
    <property type="evidence" value="ECO:0007669"/>
    <property type="project" value="UniProtKB-KW"/>
</dbReference>
<dbReference type="EC" id="2.1.1.80" evidence="2"/>
<dbReference type="SUPFAM" id="SSF47757">
    <property type="entry name" value="Chemotaxis receptor methyltransferase CheR, N-terminal domain"/>
    <property type="match status" value="1"/>
</dbReference>
<evidence type="ECO:0000259" key="6">
    <source>
        <dbReference type="PROSITE" id="PS50123"/>
    </source>
</evidence>
<dbReference type="Pfam" id="PF01739">
    <property type="entry name" value="CheR"/>
    <property type="match status" value="1"/>
</dbReference>
<dbReference type="InterPro" id="IPR050903">
    <property type="entry name" value="Bact_Chemotaxis_MeTrfase"/>
</dbReference>
<accession>A0A7C3REC9</accession>
<proteinExistence type="predicted"/>
<keyword evidence="4 7" id="KW-0808">Transferase</keyword>
<dbReference type="AlphaFoldDB" id="A0A7C3REC9"/>